<protein>
    <submittedName>
        <fullName evidence="3">Uncharacterized protein</fullName>
    </submittedName>
</protein>
<feature type="transmembrane region" description="Helical" evidence="2">
    <location>
        <begin position="52"/>
        <end position="72"/>
    </location>
</feature>
<organism evidence="3 4">
    <name type="scientific">Reticulomyxa filosa</name>
    <dbReference type="NCBI Taxonomy" id="46433"/>
    <lineage>
        <taxon>Eukaryota</taxon>
        <taxon>Sar</taxon>
        <taxon>Rhizaria</taxon>
        <taxon>Retaria</taxon>
        <taxon>Foraminifera</taxon>
        <taxon>Monothalamids</taxon>
        <taxon>Reticulomyxidae</taxon>
        <taxon>Reticulomyxa</taxon>
    </lineage>
</organism>
<feature type="region of interest" description="Disordered" evidence="1">
    <location>
        <begin position="228"/>
        <end position="273"/>
    </location>
</feature>
<dbReference type="Proteomes" id="UP000023152">
    <property type="component" value="Unassembled WGS sequence"/>
</dbReference>
<keyword evidence="4" id="KW-1185">Reference proteome</keyword>
<evidence type="ECO:0000256" key="1">
    <source>
        <dbReference type="SAM" id="MobiDB-lite"/>
    </source>
</evidence>
<evidence type="ECO:0000256" key="2">
    <source>
        <dbReference type="SAM" id="Phobius"/>
    </source>
</evidence>
<feature type="transmembrane region" description="Helical" evidence="2">
    <location>
        <begin position="78"/>
        <end position="100"/>
    </location>
</feature>
<keyword evidence="2" id="KW-1133">Transmembrane helix</keyword>
<feature type="compositionally biased region" description="Gly residues" evidence="1">
    <location>
        <begin position="264"/>
        <end position="273"/>
    </location>
</feature>
<keyword evidence="2" id="KW-0472">Membrane</keyword>
<comment type="caution">
    <text evidence="3">The sequence shown here is derived from an EMBL/GenBank/DDBJ whole genome shotgun (WGS) entry which is preliminary data.</text>
</comment>
<feature type="non-terminal residue" evidence="3">
    <location>
        <position position="273"/>
    </location>
</feature>
<gene>
    <name evidence="3" type="ORF">RFI_13207</name>
</gene>
<sequence>MILMHCGVNSLVFIWGIVALDLGLSEVAFGFVWLILLPYLADNRKWGFDTMMLVCSSMTGLFLLLLAVSQLLQHRSYLASQLLFVICFGGLGLFGSTSVLASRLSSKILDRENALDYHAYIEVSELLPYTVGVSVVGAMVTYLNTYYYPFFACLLMVILSFCFTLIWVRPSWKDFNDISDHTTRHIEMTSMNVNIYMTNELDLFQPFDAEKAKSVDLLSPHLDRILSNPTLPFPKENERQTSGEPGSLGSSNRPHGFSINREVSGGGGGGGGM</sequence>
<proteinExistence type="predicted"/>
<dbReference type="Gene3D" id="1.20.1250.20">
    <property type="entry name" value="MFS general substrate transporter like domains"/>
    <property type="match status" value="1"/>
</dbReference>
<feature type="transmembrane region" description="Helical" evidence="2">
    <location>
        <begin position="146"/>
        <end position="168"/>
    </location>
</feature>
<dbReference type="InterPro" id="IPR036259">
    <property type="entry name" value="MFS_trans_sf"/>
</dbReference>
<reference evidence="3 4" key="1">
    <citation type="journal article" date="2013" name="Curr. Biol.">
        <title>The Genome of the Foraminiferan Reticulomyxa filosa.</title>
        <authorList>
            <person name="Glockner G."/>
            <person name="Hulsmann N."/>
            <person name="Schleicher M."/>
            <person name="Noegel A.A."/>
            <person name="Eichinger L."/>
            <person name="Gallinger C."/>
            <person name="Pawlowski J."/>
            <person name="Sierra R."/>
            <person name="Euteneuer U."/>
            <person name="Pillet L."/>
            <person name="Moustafa A."/>
            <person name="Platzer M."/>
            <person name="Groth M."/>
            <person name="Szafranski K."/>
            <person name="Schliwa M."/>
        </authorList>
    </citation>
    <scope>NUCLEOTIDE SEQUENCE [LARGE SCALE GENOMIC DNA]</scope>
</reference>
<feature type="compositionally biased region" description="Polar residues" evidence="1">
    <location>
        <begin position="242"/>
        <end position="253"/>
    </location>
</feature>
<accession>X6NF42</accession>
<feature type="transmembrane region" description="Helical" evidence="2">
    <location>
        <begin position="12"/>
        <end position="40"/>
    </location>
</feature>
<evidence type="ECO:0000313" key="3">
    <source>
        <dbReference type="EMBL" id="ETO23952.1"/>
    </source>
</evidence>
<evidence type="ECO:0000313" key="4">
    <source>
        <dbReference type="Proteomes" id="UP000023152"/>
    </source>
</evidence>
<keyword evidence="2" id="KW-0812">Transmembrane</keyword>
<dbReference type="EMBL" id="ASPP01009575">
    <property type="protein sequence ID" value="ETO23952.1"/>
    <property type="molecule type" value="Genomic_DNA"/>
</dbReference>
<name>X6NF42_RETFI</name>
<dbReference type="AlphaFoldDB" id="X6NF42"/>
<dbReference type="SUPFAM" id="SSF103473">
    <property type="entry name" value="MFS general substrate transporter"/>
    <property type="match status" value="1"/>
</dbReference>